<organism evidence="4 5">
    <name type="scientific">Achaetomium macrosporum</name>
    <dbReference type="NCBI Taxonomy" id="79813"/>
    <lineage>
        <taxon>Eukaryota</taxon>
        <taxon>Fungi</taxon>
        <taxon>Dikarya</taxon>
        <taxon>Ascomycota</taxon>
        <taxon>Pezizomycotina</taxon>
        <taxon>Sordariomycetes</taxon>
        <taxon>Sordariomycetidae</taxon>
        <taxon>Sordariales</taxon>
        <taxon>Chaetomiaceae</taxon>
        <taxon>Achaetomium</taxon>
    </lineage>
</organism>
<accession>A0AAN7HB74</accession>
<gene>
    <name evidence="4" type="ORF">C8A03DRAFT_45021</name>
</gene>
<feature type="compositionally biased region" description="Low complexity" evidence="1">
    <location>
        <begin position="309"/>
        <end position="333"/>
    </location>
</feature>
<dbReference type="EMBL" id="MU860156">
    <property type="protein sequence ID" value="KAK4237093.1"/>
    <property type="molecule type" value="Genomic_DNA"/>
</dbReference>
<keyword evidence="2" id="KW-1133">Transmembrane helix</keyword>
<feature type="transmembrane region" description="Helical" evidence="2">
    <location>
        <begin position="193"/>
        <end position="217"/>
    </location>
</feature>
<reference evidence="4" key="2">
    <citation type="submission" date="2023-05" db="EMBL/GenBank/DDBJ databases">
        <authorList>
            <consortium name="Lawrence Berkeley National Laboratory"/>
            <person name="Steindorff A."/>
            <person name="Hensen N."/>
            <person name="Bonometti L."/>
            <person name="Westerberg I."/>
            <person name="Brannstrom I.O."/>
            <person name="Guillou S."/>
            <person name="Cros-Aarteil S."/>
            <person name="Calhoun S."/>
            <person name="Haridas S."/>
            <person name="Kuo A."/>
            <person name="Mondo S."/>
            <person name="Pangilinan J."/>
            <person name="Riley R."/>
            <person name="Labutti K."/>
            <person name="Andreopoulos B."/>
            <person name="Lipzen A."/>
            <person name="Chen C."/>
            <person name="Yanf M."/>
            <person name="Daum C."/>
            <person name="Ng V."/>
            <person name="Clum A."/>
            <person name="Ohm R."/>
            <person name="Martin F."/>
            <person name="Silar P."/>
            <person name="Natvig D."/>
            <person name="Lalanne C."/>
            <person name="Gautier V."/>
            <person name="Ament-Velasquez S.L."/>
            <person name="Kruys A."/>
            <person name="Hutchinson M.I."/>
            <person name="Powell A.J."/>
            <person name="Barry K."/>
            <person name="Miller A.N."/>
            <person name="Grigoriev I.V."/>
            <person name="Debuchy R."/>
            <person name="Gladieux P."/>
            <person name="Thoren M.H."/>
            <person name="Johannesson H."/>
        </authorList>
    </citation>
    <scope>NUCLEOTIDE SEQUENCE</scope>
    <source>
        <strain evidence="4">CBS 532.94</strain>
    </source>
</reference>
<protein>
    <submittedName>
        <fullName evidence="4">Uncharacterized protein</fullName>
    </submittedName>
</protein>
<dbReference type="AlphaFoldDB" id="A0AAN7HB74"/>
<evidence type="ECO:0000256" key="3">
    <source>
        <dbReference type="SAM" id="SignalP"/>
    </source>
</evidence>
<name>A0AAN7HB74_9PEZI</name>
<evidence type="ECO:0000313" key="5">
    <source>
        <dbReference type="Proteomes" id="UP001303760"/>
    </source>
</evidence>
<comment type="caution">
    <text evidence="4">The sequence shown here is derived from an EMBL/GenBank/DDBJ whole genome shotgun (WGS) entry which is preliminary data.</text>
</comment>
<evidence type="ECO:0000256" key="1">
    <source>
        <dbReference type="SAM" id="MobiDB-lite"/>
    </source>
</evidence>
<feature type="chain" id="PRO_5042813875" evidence="3">
    <location>
        <begin position="39"/>
        <end position="351"/>
    </location>
</feature>
<feature type="region of interest" description="Disordered" evidence="1">
    <location>
        <begin position="297"/>
        <end position="334"/>
    </location>
</feature>
<proteinExistence type="predicted"/>
<reference evidence="4" key="1">
    <citation type="journal article" date="2023" name="Mol. Phylogenet. Evol.">
        <title>Genome-scale phylogeny and comparative genomics of the fungal order Sordariales.</title>
        <authorList>
            <person name="Hensen N."/>
            <person name="Bonometti L."/>
            <person name="Westerberg I."/>
            <person name="Brannstrom I.O."/>
            <person name="Guillou S."/>
            <person name="Cros-Aarteil S."/>
            <person name="Calhoun S."/>
            <person name="Haridas S."/>
            <person name="Kuo A."/>
            <person name="Mondo S."/>
            <person name="Pangilinan J."/>
            <person name="Riley R."/>
            <person name="LaButti K."/>
            <person name="Andreopoulos B."/>
            <person name="Lipzen A."/>
            <person name="Chen C."/>
            <person name="Yan M."/>
            <person name="Daum C."/>
            <person name="Ng V."/>
            <person name="Clum A."/>
            <person name="Steindorff A."/>
            <person name="Ohm R.A."/>
            <person name="Martin F."/>
            <person name="Silar P."/>
            <person name="Natvig D.O."/>
            <person name="Lalanne C."/>
            <person name="Gautier V."/>
            <person name="Ament-Velasquez S.L."/>
            <person name="Kruys A."/>
            <person name="Hutchinson M.I."/>
            <person name="Powell A.J."/>
            <person name="Barry K."/>
            <person name="Miller A.N."/>
            <person name="Grigoriev I.V."/>
            <person name="Debuchy R."/>
            <person name="Gladieux P."/>
            <person name="Hiltunen Thoren M."/>
            <person name="Johannesson H."/>
        </authorList>
    </citation>
    <scope>NUCLEOTIDE SEQUENCE</scope>
    <source>
        <strain evidence="4">CBS 532.94</strain>
    </source>
</reference>
<evidence type="ECO:0000313" key="4">
    <source>
        <dbReference type="EMBL" id="KAK4237093.1"/>
    </source>
</evidence>
<feature type="region of interest" description="Disordered" evidence="1">
    <location>
        <begin position="231"/>
        <end position="262"/>
    </location>
</feature>
<keyword evidence="2" id="KW-0472">Membrane</keyword>
<keyword evidence="3" id="KW-0732">Signal</keyword>
<evidence type="ECO:0000256" key="2">
    <source>
        <dbReference type="SAM" id="Phobius"/>
    </source>
</evidence>
<keyword evidence="2" id="KW-0812">Transmembrane</keyword>
<feature type="signal peptide" evidence="3">
    <location>
        <begin position="1"/>
        <end position="38"/>
    </location>
</feature>
<dbReference type="CDD" id="cd12087">
    <property type="entry name" value="TM_EGFR-like"/>
    <property type="match status" value="1"/>
</dbReference>
<keyword evidence="5" id="KW-1185">Reference proteome</keyword>
<sequence>MATTDRTHRRRGGWLRLPNLALITTLFLHPSQLSTADAAPVGLSHAADYSGEHALHKRIQGEHVILADCRDRGGVVSSQMAYFVGDPGPTPQDVAVVVTPAGQAALWVNSNTSGLFTDTGVTFTANLGPRVEDGQFAGTGDNGYGNFSCYQKYVAQLYTYGETTCNQVYLCDHSNPPAAAGSSGSGSMSQETVIGIAVGVVGGLLFLVAVGLVFWFYRRLRKANAKPSSELLRQGSLSVSTDPSSRSEANKSPNPVGMAQPVMTHMRAIYEVDGRRFRVEMANDTGKFEMDALGHGSAELDDSQKTGTSSEPSSGSPGAISPLSPALSDSPASRWLKRREMAHYGTGELAG</sequence>
<feature type="compositionally biased region" description="Polar residues" evidence="1">
    <location>
        <begin position="235"/>
        <end position="253"/>
    </location>
</feature>
<dbReference type="Proteomes" id="UP001303760">
    <property type="component" value="Unassembled WGS sequence"/>
</dbReference>